<dbReference type="STRING" id="765440.A0A0C3G203"/>
<dbReference type="PANTHER" id="PTHR33840:SF2">
    <property type="entry name" value="TLE1 PHOSPHOLIPASE DOMAIN-CONTAINING PROTEIN"/>
    <property type="match status" value="1"/>
</dbReference>
<evidence type="ECO:0000313" key="3">
    <source>
        <dbReference type="EMBL" id="KIM85899.1"/>
    </source>
</evidence>
<reference evidence="4" key="2">
    <citation type="submission" date="2015-01" db="EMBL/GenBank/DDBJ databases">
        <title>Evolutionary Origins and Diversification of the Mycorrhizal Mutualists.</title>
        <authorList>
            <consortium name="DOE Joint Genome Institute"/>
            <consortium name="Mycorrhizal Genomics Consortium"/>
            <person name="Kohler A."/>
            <person name="Kuo A."/>
            <person name="Nagy L.G."/>
            <person name="Floudas D."/>
            <person name="Copeland A."/>
            <person name="Barry K.W."/>
            <person name="Cichocki N."/>
            <person name="Veneault-Fourrey C."/>
            <person name="LaButti K."/>
            <person name="Lindquist E.A."/>
            <person name="Lipzen A."/>
            <person name="Lundell T."/>
            <person name="Morin E."/>
            <person name="Murat C."/>
            <person name="Riley R."/>
            <person name="Ohm R."/>
            <person name="Sun H."/>
            <person name="Tunlid A."/>
            <person name="Henrissat B."/>
            <person name="Grigoriev I.V."/>
            <person name="Hibbett D.S."/>
            <person name="Martin F."/>
        </authorList>
    </citation>
    <scope>NUCLEOTIDE SEQUENCE [LARGE SCALE GENOMIC DNA]</scope>
    <source>
        <strain evidence="4">F 1598</strain>
    </source>
</reference>
<dbReference type="SUPFAM" id="SSF53474">
    <property type="entry name" value="alpha/beta-Hydrolases"/>
    <property type="match status" value="1"/>
</dbReference>
<sequence length="531" mass="60761">MAQPIVNGVGSTKSKPGLQPIQTGNYPVIPDIYSSTSTTAGGITNPYDEIIPHPDKVHHRNLVLCFDGTGDQFDADSSNIVQFFSMLKRDDITQQMVYYQSGIGTYTIPQIAHPWDAWVRKKLDMMFGLHIDAHIMGGYEFLMQNFKTGDKIFIFGFSRGAYTARALAGMIHKIGLLPPCNRQQVPFAYKMYTREDDTGRKQSNKFKETFSVDVDIEFVGVWDTVCSVGILSGRGLPFTASNNHIRFFRHAISLDERRARFKVNLWHRPTEEDHKKGIPKRTMPRHKTPSSQPQGDTTKSAKSDNSHKKSLNDLEGEFTDSDRPTDVEEVWFSGVHCDIGGGSILNDTRHALARIPLRWMVRQCFILRTGILFYKTMFKDIGLDPDTLYPDVLPRPAPVPYTSDCLARKYKDPINFAKNDGVTVKMEEAFINEEEEDLLDALTPIYDQLKLEKGWWILEVLPYTHHFQKEDDTWTHTQSINFGRPRIILNQSKLGVKVHRSVKTRMDVEKLFKDKDYFAAAKWDVEPTWVD</sequence>
<proteinExistence type="predicted"/>
<feature type="domain" description="T6SS Phospholipase effector Tle1-like catalytic" evidence="2">
    <location>
        <begin position="60"/>
        <end position="363"/>
    </location>
</feature>
<dbReference type="InterPro" id="IPR029058">
    <property type="entry name" value="AB_hydrolase_fold"/>
</dbReference>
<dbReference type="InParanoid" id="A0A0C3G203"/>
<feature type="compositionally biased region" description="Basic residues" evidence="1">
    <location>
        <begin position="277"/>
        <end position="288"/>
    </location>
</feature>
<feature type="compositionally biased region" description="Polar residues" evidence="1">
    <location>
        <begin position="289"/>
        <end position="298"/>
    </location>
</feature>
<organism evidence="3 4">
    <name type="scientific">Piloderma croceum (strain F 1598)</name>
    <dbReference type="NCBI Taxonomy" id="765440"/>
    <lineage>
        <taxon>Eukaryota</taxon>
        <taxon>Fungi</taxon>
        <taxon>Dikarya</taxon>
        <taxon>Basidiomycota</taxon>
        <taxon>Agaricomycotina</taxon>
        <taxon>Agaricomycetes</taxon>
        <taxon>Agaricomycetidae</taxon>
        <taxon>Atheliales</taxon>
        <taxon>Atheliaceae</taxon>
        <taxon>Piloderma</taxon>
    </lineage>
</organism>
<name>A0A0C3G203_PILCF</name>
<gene>
    <name evidence="3" type="ORF">PILCRDRAFT_5013</name>
</gene>
<dbReference type="OrthoDB" id="3162439at2759"/>
<reference evidence="3 4" key="1">
    <citation type="submission" date="2014-04" db="EMBL/GenBank/DDBJ databases">
        <authorList>
            <consortium name="DOE Joint Genome Institute"/>
            <person name="Kuo A."/>
            <person name="Tarkka M."/>
            <person name="Buscot F."/>
            <person name="Kohler A."/>
            <person name="Nagy L.G."/>
            <person name="Floudas D."/>
            <person name="Copeland A."/>
            <person name="Barry K.W."/>
            <person name="Cichocki N."/>
            <person name="Veneault-Fourrey C."/>
            <person name="LaButti K."/>
            <person name="Lindquist E.A."/>
            <person name="Lipzen A."/>
            <person name="Lundell T."/>
            <person name="Morin E."/>
            <person name="Murat C."/>
            <person name="Sun H."/>
            <person name="Tunlid A."/>
            <person name="Henrissat B."/>
            <person name="Grigoriev I.V."/>
            <person name="Hibbett D.S."/>
            <person name="Martin F."/>
            <person name="Nordberg H.P."/>
            <person name="Cantor M.N."/>
            <person name="Hua S.X."/>
        </authorList>
    </citation>
    <scope>NUCLEOTIDE SEQUENCE [LARGE SCALE GENOMIC DNA]</scope>
    <source>
        <strain evidence="3 4">F 1598</strain>
    </source>
</reference>
<dbReference type="Proteomes" id="UP000054166">
    <property type="component" value="Unassembled WGS sequence"/>
</dbReference>
<dbReference type="AlphaFoldDB" id="A0A0C3G203"/>
<feature type="compositionally biased region" description="Basic and acidic residues" evidence="1">
    <location>
        <begin position="299"/>
        <end position="312"/>
    </location>
</feature>
<dbReference type="InterPro" id="IPR018712">
    <property type="entry name" value="Tle1-like_cat"/>
</dbReference>
<dbReference type="HOGENOM" id="CLU_005049_5_0_1"/>
<keyword evidence="4" id="KW-1185">Reference proteome</keyword>
<evidence type="ECO:0000256" key="1">
    <source>
        <dbReference type="SAM" id="MobiDB-lite"/>
    </source>
</evidence>
<protein>
    <recommendedName>
        <fullName evidence="2">T6SS Phospholipase effector Tle1-like catalytic domain-containing protein</fullName>
    </recommendedName>
</protein>
<dbReference type="EMBL" id="KN832983">
    <property type="protein sequence ID" value="KIM85899.1"/>
    <property type="molecule type" value="Genomic_DNA"/>
</dbReference>
<dbReference type="PANTHER" id="PTHR33840">
    <property type="match status" value="1"/>
</dbReference>
<feature type="region of interest" description="Disordered" evidence="1">
    <location>
        <begin position="272"/>
        <end position="322"/>
    </location>
</feature>
<evidence type="ECO:0000313" key="4">
    <source>
        <dbReference type="Proteomes" id="UP000054166"/>
    </source>
</evidence>
<accession>A0A0C3G203</accession>
<evidence type="ECO:0000259" key="2">
    <source>
        <dbReference type="Pfam" id="PF09994"/>
    </source>
</evidence>
<dbReference type="Pfam" id="PF09994">
    <property type="entry name" value="T6SS_Tle1-like_cat"/>
    <property type="match status" value="1"/>
</dbReference>